<dbReference type="SMART" id="SM00530">
    <property type="entry name" value="HTH_XRE"/>
    <property type="match status" value="1"/>
</dbReference>
<protein>
    <recommendedName>
        <fullName evidence="1">HTH cro/C1-type domain-containing protein</fullName>
    </recommendedName>
</protein>
<dbReference type="InterPro" id="IPR010982">
    <property type="entry name" value="Lambda_DNA-bd_dom_sf"/>
</dbReference>
<comment type="caution">
    <text evidence="2">The sequence shown here is derived from an EMBL/GenBank/DDBJ whole genome shotgun (WGS) entry which is preliminary data.</text>
</comment>
<name>A0A1V4CVH0_9ACTN</name>
<keyword evidence="3" id="KW-1185">Reference proteome</keyword>
<dbReference type="GO" id="GO:0003677">
    <property type="term" value="F:DNA binding"/>
    <property type="evidence" value="ECO:0007669"/>
    <property type="project" value="InterPro"/>
</dbReference>
<evidence type="ECO:0000313" key="2">
    <source>
        <dbReference type="EMBL" id="OPF71599.1"/>
    </source>
</evidence>
<dbReference type="InterPro" id="IPR001387">
    <property type="entry name" value="Cro/C1-type_HTH"/>
</dbReference>
<feature type="domain" description="HTH cro/C1-type" evidence="1">
    <location>
        <begin position="4"/>
        <end position="60"/>
    </location>
</feature>
<organism evidence="2 3">
    <name type="scientific">Streptomyces antioxidans</name>
    <dbReference type="NCBI Taxonomy" id="1507734"/>
    <lineage>
        <taxon>Bacteria</taxon>
        <taxon>Bacillati</taxon>
        <taxon>Actinomycetota</taxon>
        <taxon>Actinomycetes</taxon>
        <taxon>Kitasatosporales</taxon>
        <taxon>Streptomycetaceae</taxon>
        <taxon>Streptomyces</taxon>
    </lineage>
</organism>
<dbReference type="EMBL" id="LAKD02000119">
    <property type="protein sequence ID" value="OPF71599.1"/>
    <property type="molecule type" value="Genomic_DNA"/>
</dbReference>
<sequence length="251" mass="28417">MPEILRQWMTRRGLRSGEQLADVFAVHPRHAARLVSGERKMTLSQVQALSKALRLNWAEAKLLHSRAGHLPPPPPPRGGVEIPHPLLRTMHRQQDAAMIEGPDWELLDCNDAALRNFPWFSNRGVNVMEGLLVGEGRAQLVDREEVWIPALVAQIKTMVLQSVHYQVEHRHSLMAMTEVIRRDPAVERFWLTSVDLQDHTYGRRRAMYLPGWGEEPVELDVLSFALEHPDVSTGTRMVVVAAADGRPQPPV</sequence>
<gene>
    <name evidence="2" type="ORF">VT50_0233330</name>
</gene>
<reference evidence="2" key="1">
    <citation type="submission" date="2016-12" db="EMBL/GenBank/DDBJ databases">
        <title>Genome sequence of Streptomyces antioxidans MUSC 164.</title>
        <authorList>
            <person name="Lee L.-H."/>
            <person name="Ser H.-L."/>
        </authorList>
    </citation>
    <scope>NUCLEOTIDE SEQUENCE [LARGE SCALE GENOMIC DNA]</scope>
    <source>
        <strain evidence="2">MUSC 164</strain>
    </source>
</reference>
<evidence type="ECO:0000259" key="1">
    <source>
        <dbReference type="SMART" id="SM00530"/>
    </source>
</evidence>
<dbReference type="AlphaFoldDB" id="A0A1V4CVH0"/>
<dbReference type="Proteomes" id="UP000033615">
    <property type="component" value="Unassembled WGS sequence"/>
</dbReference>
<accession>A0A1V4CVH0</accession>
<evidence type="ECO:0000313" key="3">
    <source>
        <dbReference type="Proteomes" id="UP000033615"/>
    </source>
</evidence>
<dbReference type="Gene3D" id="3.30.450.180">
    <property type="match status" value="1"/>
</dbReference>
<dbReference type="CDD" id="cd00093">
    <property type="entry name" value="HTH_XRE"/>
    <property type="match status" value="1"/>
</dbReference>
<proteinExistence type="predicted"/>
<dbReference type="SUPFAM" id="SSF47413">
    <property type="entry name" value="lambda repressor-like DNA-binding domains"/>
    <property type="match status" value="1"/>
</dbReference>